<dbReference type="EMBL" id="UOEU01000828">
    <property type="protein sequence ID" value="VAW41185.1"/>
    <property type="molecule type" value="Genomic_DNA"/>
</dbReference>
<protein>
    <submittedName>
        <fullName evidence="1">Uncharacterized protein</fullName>
    </submittedName>
</protein>
<evidence type="ECO:0000313" key="1">
    <source>
        <dbReference type="EMBL" id="VAW41185.1"/>
    </source>
</evidence>
<proteinExistence type="predicted"/>
<sequence>MNLAREVGYQYLKLKERSFASTPDQINSFEQILNDFKAAYFGGVLLMPRQQLLADLEHMFAQTVWSPHLLLAMLDKYPAIPIMEKIMRTE</sequence>
<name>A0A3B0VCA0_9ZZZZ</name>
<reference evidence="1" key="1">
    <citation type="submission" date="2018-06" db="EMBL/GenBank/DDBJ databases">
        <authorList>
            <person name="Zhirakovskaya E."/>
        </authorList>
    </citation>
    <scope>NUCLEOTIDE SEQUENCE</scope>
</reference>
<dbReference type="AlphaFoldDB" id="A0A3B0VCA0"/>
<organism evidence="1">
    <name type="scientific">hydrothermal vent metagenome</name>
    <dbReference type="NCBI Taxonomy" id="652676"/>
    <lineage>
        <taxon>unclassified sequences</taxon>
        <taxon>metagenomes</taxon>
        <taxon>ecological metagenomes</taxon>
    </lineage>
</organism>
<accession>A0A3B0VCA0</accession>
<gene>
    <name evidence="1" type="ORF">MNBD_CHLOROFLEXI01-3104</name>
</gene>